<evidence type="ECO:0000313" key="2">
    <source>
        <dbReference type="Proteomes" id="UP001575105"/>
    </source>
</evidence>
<comment type="caution">
    <text evidence="1">The sequence shown here is derived from an EMBL/GenBank/DDBJ whole genome shotgun (WGS) entry which is preliminary data.</text>
</comment>
<organism evidence="1 2">
    <name type="scientific">Natronomicrosphaera hydrolytica</name>
    <dbReference type="NCBI Taxonomy" id="3242702"/>
    <lineage>
        <taxon>Bacteria</taxon>
        <taxon>Pseudomonadati</taxon>
        <taxon>Planctomycetota</taxon>
        <taxon>Phycisphaerae</taxon>
        <taxon>Phycisphaerales</taxon>
        <taxon>Phycisphaeraceae</taxon>
        <taxon>Natronomicrosphaera</taxon>
    </lineage>
</organism>
<dbReference type="EMBL" id="JBGUBD010000010">
    <property type="protein sequence ID" value="MFA9479635.1"/>
    <property type="molecule type" value="Genomic_DNA"/>
</dbReference>
<reference evidence="1 2" key="1">
    <citation type="submission" date="2024-08" db="EMBL/GenBank/DDBJ databases">
        <title>Whole-genome sequencing of halo(alkali)philic microorganisms from hypersaline lakes.</title>
        <authorList>
            <person name="Sorokin D.Y."/>
            <person name="Merkel A.Y."/>
            <person name="Messina E."/>
            <person name="Yakimov M."/>
        </authorList>
    </citation>
    <scope>NUCLEOTIDE SEQUENCE [LARGE SCALE GENOMIC DNA]</scope>
    <source>
        <strain evidence="1 2">AB-hyl4</strain>
    </source>
</reference>
<sequence length="455" mass="49839">MPFRYGIATLTELPHLIVRARVRVAGQTAVGYAAEGLSPKWFTKHADEPVERELADLWRVIRNAAEAGTGLSAPSVFALWHRLYQTQSLWAETTTHPPLLWNLGVAVIERAVIDAFCRATGDCFAEAVRRNTLGIELGEIHKPLAGASPADLLPAEPSRRMAARHTVGLADPIDESDLNGTDRLDDGLPQTLEQAIAAYGLTHFKIKLVGKPADDLARLKRLASVICKDGRRFAFTLDGNETYQAVEPFRELTDAICSDKALQAFMKGMLFIEQPFHRRIALGDEVQQQLLAWKDRPTIIIDESDATLHSLPRALDCGYAGTSHKNCKGVFKGIAGACLLAHLHREEPGRPFALSGEDLSNVGPIALTQDLAVMATLGLDHVERNGHHYFKGLTMFPDTVGQQMLKHHGDLYHAHEQGYAAVKIDAGELAIDSVVDAPFGTSIEVDPEAMGFERV</sequence>
<evidence type="ECO:0008006" key="3">
    <source>
        <dbReference type="Google" id="ProtNLM"/>
    </source>
</evidence>
<dbReference type="Proteomes" id="UP001575105">
    <property type="component" value="Unassembled WGS sequence"/>
</dbReference>
<dbReference type="InterPro" id="IPR036849">
    <property type="entry name" value="Enolase-like_C_sf"/>
</dbReference>
<accession>A0ABV4U947</accession>
<dbReference type="SUPFAM" id="SSF51604">
    <property type="entry name" value="Enolase C-terminal domain-like"/>
    <property type="match status" value="1"/>
</dbReference>
<name>A0ABV4U947_9BACT</name>
<evidence type="ECO:0000313" key="1">
    <source>
        <dbReference type="EMBL" id="MFA9479635.1"/>
    </source>
</evidence>
<proteinExistence type="predicted"/>
<dbReference type="Gene3D" id="3.20.20.120">
    <property type="entry name" value="Enolase-like C-terminal domain"/>
    <property type="match status" value="1"/>
</dbReference>
<dbReference type="RefSeq" id="WP_425346560.1">
    <property type="nucleotide sequence ID" value="NZ_JBGUBD010000010.1"/>
</dbReference>
<keyword evidence="2" id="KW-1185">Reference proteome</keyword>
<gene>
    <name evidence="1" type="ORF">ACERK3_15205</name>
</gene>
<protein>
    <recommendedName>
        <fullName evidence="3">Mandelate racemase</fullName>
    </recommendedName>
</protein>